<dbReference type="EMBL" id="BAABFN010000002">
    <property type="protein sequence ID" value="GAA4307346.1"/>
    <property type="molecule type" value="Genomic_DNA"/>
</dbReference>
<evidence type="ECO:0000256" key="5">
    <source>
        <dbReference type="ARBA" id="ARBA00022801"/>
    </source>
</evidence>
<evidence type="ECO:0000256" key="1">
    <source>
        <dbReference type="ARBA" id="ARBA00001913"/>
    </source>
</evidence>
<dbReference type="PANTHER" id="PTHR45953">
    <property type="entry name" value="IDURONATE 2-SULFATASE"/>
    <property type="match status" value="1"/>
</dbReference>
<gene>
    <name evidence="8" type="ORF">GCM10023143_13820</name>
</gene>
<keyword evidence="4" id="KW-0732">Signal</keyword>
<evidence type="ECO:0000256" key="4">
    <source>
        <dbReference type="ARBA" id="ARBA00022729"/>
    </source>
</evidence>
<dbReference type="Pfam" id="PF00884">
    <property type="entry name" value="Sulfatase"/>
    <property type="match status" value="1"/>
</dbReference>
<comment type="similarity">
    <text evidence="2">Belongs to the sulfatase family.</text>
</comment>
<organism evidence="8 9">
    <name type="scientific">Compostibacter hankyongensis</name>
    <dbReference type="NCBI Taxonomy" id="1007089"/>
    <lineage>
        <taxon>Bacteria</taxon>
        <taxon>Pseudomonadati</taxon>
        <taxon>Bacteroidota</taxon>
        <taxon>Chitinophagia</taxon>
        <taxon>Chitinophagales</taxon>
        <taxon>Chitinophagaceae</taxon>
        <taxon>Compostibacter</taxon>
    </lineage>
</organism>
<dbReference type="SUPFAM" id="SSF53649">
    <property type="entry name" value="Alkaline phosphatase-like"/>
    <property type="match status" value="1"/>
</dbReference>
<keyword evidence="3" id="KW-0479">Metal-binding</keyword>
<dbReference type="InterPro" id="IPR017850">
    <property type="entry name" value="Alkaline_phosphatase_core_sf"/>
</dbReference>
<keyword evidence="6" id="KW-0106">Calcium</keyword>
<dbReference type="PANTHER" id="PTHR45953:SF1">
    <property type="entry name" value="IDURONATE 2-SULFATASE"/>
    <property type="match status" value="1"/>
</dbReference>
<comment type="cofactor">
    <cofactor evidence="1">
        <name>Ca(2+)</name>
        <dbReference type="ChEBI" id="CHEBI:29108"/>
    </cofactor>
</comment>
<evidence type="ECO:0000313" key="8">
    <source>
        <dbReference type="EMBL" id="GAA4307346.1"/>
    </source>
</evidence>
<evidence type="ECO:0000256" key="3">
    <source>
        <dbReference type="ARBA" id="ARBA00022723"/>
    </source>
</evidence>
<accession>A0ABP8FMM5</accession>
<evidence type="ECO:0000256" key="2">
    <source>
        <dbReference type="ARBA" id="ARBA00008779"/>
    </source>
</evidence>
<dbReference type="InterPro" id="IPR035874">
    <property type="entry name" value="IDS"/>
</dbReference>
<keyword evidence="9" id="KW-1185">Reference proteome</keyword>
<proteinExistence type="inferred from homology"/>
<dbReference type="CDD" id="cd16030">
    <property type="entry name" value="iduronate-2-sulfatase"/>
    <property type="match status" value="1"/>
</dbReference>
<evidence type="ECO:0000259" key="7">
    <source>
        <dbReference type="Pfam" id="PF00884"/>
    </source>
</evidence>
<dbReference type="InterPro" id="IPR000917">
    <property type="entry name" value="Sulfatase_N"/>
</dbReference>
<evidence type="ECO:0000313" key="9">
    <source>
        <dbReference type="Proteomes" id="UP001501207"/>
    </source>
</evidence>
<evidence type="ECO:0000256" key="6">
    <source>
        <dbReference type="ARBA" id="ARBA00022837"/>
    </source>
</evidence>
<feature type="domain" description="Sulfatase N-terminal" evidence="7">
    <location>
        <begin position="32"/>
        <end position="366"/>
    </location>
</feature>
<reference evidence="9" key="1">
    <citation type="journal article" date="2019" name="Int. J. Syst. Evol. Microbiol.">
        <title>The Global Catalogue of Microorganisms (GCM) 10K type strain sequencing project: providing services to taxonomists for standard genome sequencing and annotation.</title>
        <authorList>
            <consortium name="The Broad Institute Genomics Platform"/>
            <consortium name="The Broad Institute Genome Sequencing Center for Infectious Disease"/>
            <person name="Wu L."/>
            <person name="Ma J."/>
        </authorList>
    </citation>
    <scope>NUCLEOTIDE SEQUENCE [LARGE SCALE GENOMIC DNA]</scope>
    <source>
        <strain evidence="9">JCM 17664</strain>
    </source>
</reference>
<dbReference type="Gene3D" id="3.40.720.10">
    <property type="entry name" value="Alkaline Phosphatase, subunit A"/>
    <property type="match status" value="1"/>
</dbReference>
<sequence>MRKTVLFLSLLCTVAFTGYRPAHEPDAPPSRPNVVFIVVDDMNMFPVLHNYPGLKTPNMDKLASESYNFLHASCAVPLCAPSRAAFFSGIAPYKTGVYRNFSDIYDSSVLSHAELLPECFQRNGYLTWGGGKTFHMKVNDDRENKMFGNAPVKHGGYGPYAEKAYWYGKTGWASVKPWTGPDTDFPDVRNADNAIAFLQEKHDKPFFLYYGLFRPHTPYTAPKRFYDLYKDEDIPLPSGYKPGDLNDVPPMGRALVDSMKQYFKKGMSKAQVWKALLNGYRANISFADWNVGRVLDALDKSGYAENTIVVFCADNGFHCGTKDHWTKKTLWDEADRVPFMIRLPDKTGAVCYQTVGLIDIFPTLTDYCRLKPPAHTLDGKSLTPILNDPKISWERAGFTTWGVQYSSVLKGPYRYIRYPDGAQELYDHRQDPYEWNNLAADPKMKTVIGQLAGNIPEHFEASIPPAHAKKPHKKRKP</sequence>
<comment type="caution">
    <text evidence="8">The sequence shown here is derived from an EMBL/GenBank/DDBJ whole genome shotgun (WGS) entry which is preliminary data.</text>
</comment>
<dbReference type="Proteomes" id="UP001501207">
    <property type="component" value="Unassembled WGS sequence"/>
</dbReference>
<name>A0ABP8FMM5_9BACT</name>
<keyword evidence="5" id="KW-0378">Hydrolase</keyword>
<protein>
    <recommendedName>
        <fullName evidence="7">Sulfatase N-terminal domain-containing protein</fullName>
    </recommendedName>
</protein>
<dbReference type="RefSeq" id="WP_344977561.1">
    <property type="nucleotide sequence ID" value="NZ_BAABFN010000002.1"/>
</dbReference>